<comment type="caution">
    <text evidence="3">The sequence shown here is derived from an EMBL/GenBank/DDBJ whole genome shotgun (WGS) entry which is preliminary data.</text>
</comment>
<dbReference type="AlphaFoldDB" id="A0A368GJT9"/>
<keyword evidence="2" id="KW-0472">Membrane</keyword>
<feature type="transmembrane region" description="Helical" evidence="2">
    <location>
        <begin position="41"/>
        <end position="60"/>
    </location>
</feature>
<keyword evidence="2" id="KW-0812">Transmembrane</keyword>
<protein>
    <submittedName>
        <fullName evidence="3">Uncharacterized protein</fullName>
    </submittedName>
</protein>
<keyword evidence="4" id="KW-1185">Reference proteome</keyword>
<sequence>MTKRIVTGTITITEMEKKEKRPRPEFSSMPADQYCFMRSHLVAALVAFSILSMTQLFVLLNCLHNRCASVQDNVSYSSGSSSYISSCHYGSSSLDMTKPLPPTPTEHSVSPNHELSISTR</sequence>
<dbReference type="EMBL" id="JOJR01000168">
    <property type="protein sequence ID" value="RCN43127.1"/>
    <property type="molecule type" value="Genomic_DNA"/>
</dbReference>
<evidence type="ECO:0000313" key="4">
    <source>
        <dbReference type="Proteomes" id="UP000252519"/>
    </source>
</evidence>
<accession>A0A368GJT9</accession>
<organism evidence="3 4">
    <name type="scientific">Ancylostoma caninum</name>
    <name type="common">Dog hookworm</name>
    <dbReference type="NCBI Taxonomy" id="29170"/>
    <lineage>
        <taxon>Eukaryota</taxon>
        <taxon>Metazoa</taxon>
        <taxon>Ecdysozoa</taxon>
        <taxon>Nematoda</taxon>
        <taxon>Chromadorea</taxon>
        <taxon>Rhabditida</taxon>
        <taxon>Rhabditina</taxon>
        <taxon>Rhabditomorpha</taxon>
        <taxon>Strongyloidea</taxon>
        <taxon>Ancylostomatidae</taxon>
        <taxon>Ancylostomatinae</taxon>
        <taxon>Ancylostoma</taxon>
    </lineage>
</organism>
<dbReference type="Proteomes" id="UP000252519">
    <property type="component" value="Unassembled WGS sequence"/>
</dbReference>
<gene>
    <name evidence="3" type="ORF">ANCCAN_10864</name>
</gene>
<name>A0A368GJT9_ANCCA</name>
<keyword evidence="2" id="KW-1133">Transmembrane helix</keyword>
<evidence type="ECO:0000313" key="3">
    <source>
        <dbReference type="EMBL" id="RCN43127.1"/>
    </source>
</evidence>
<evidence type="ECO:0000256" key="2">
    <source>
        <dbReference type="SAM" id="Phobius"/>
    </source>
</evidence>
<reference evidence="3 4" key="1">
    <citation type="submission" date="2014-10" db="EMBL/GenBank/DDBJ databases">
        <title>Draft genome of the hookworm Ancylostoma caninum.</title>
        <authorList>
            <person name="Mitreva M."/>
        </authorList>
    </citation>
    <scope>NUCLEOTIDE SEQUENCE [LARGE SCALE GENOMIC DNA]</scope>
    <source>
        <strain evidence="3 4">Baltimore</strain>
    </source>
</reference>
<proteinExistence type="predicted"/>
<evidence type="ECO:0000256" key="1">
    <source>
        <dbReference type="SAM" id="MobiDB-lite"/>
    </source>
</evidence>
<feature type="region of interest" description="Disordered" evidence="1">
    <location>
        <begin position="95"/>
        <end position="120"/>
    </location>
</feature>
<dbReference type="OrthoDB" id="10443903at2759"/>
<feature type="compositionally biased region" description="Polar residues" evidence="1">
    <location>
        <begin position="105"/>
        <end position="120"/>
    </location>
</feature>